<reference evidence="3" key="1">
    <citation type="journal article" date="2018" name="Nat. Microbiol.">
        <title>Leveraging single-cell genomics to expand the fungal tree of life.</title>
        <authorList>
            <person name="Ahrendt S.R."/>
            <person name="Quandt C.A."/>
            <person name="Ciobanu D."/>
            <person name="Clum A."/>
            <person name="Salamov A."/>
            <person name="Andreopoulos B."/>
            <person name="Cheng J.F."/>
            <person name="Woyke T."/>
            <person name="Pelin A."/>
            <person name="Henrissat B."/>
            <person name="Reynolds N.K."/>
            <person name="Benny G.L."/>
            <person name="Smith M.E."/>
            <person name="James T.Y."/>
            <person name="Grigoriev I.V."/>
        </authorList>
    </citation>
    <scope>NUCLEOTIDE SEQUENCE [LARGE SCALE GENOMIC DNA]</scope>
</reference>
<name>A0A4P9WEU0_9FUNG</name>
<feature type="region of interest" description="Disordered" evidence="1">
    <location>
        <begin position="1"/>
        <end position="60"/>
    </location>
</feature>
<feature type="region of interest" description="Disordered" evidence="1">
    <location>
        <begin position="505"/>
        <end position="661"/>
    </location>
</feature>
<feature type="region of interest" description="Disordered" evidence="1">
    <location>
        <begin position="162"/>
        <end position="469"/>
    </location>
</feature>
<evidence type="ECO:0000256" key="1">
    <source>
        <dbReference type="SAM" id="MobiDB-lite"/>
    </source>
</evidence>
<feature type="compositionally biased region" description="Low complexity" evidence="1">
    <location>
        <begin position="40"/>
        <end position="52"/>
    </location>
</feature>
<keyword evidence="3" id="KW-1185">Reference proteome</keyword>
<feature type="compositionally biased region" description="Pro residues" evidence="1">
    <location>
        <begin position="29"/>
        <end position="39"/>
    </location>
</feature>
<accession>A0A4P9WEU0</accession>
<feature type="compositionally biased region" description="Basic and acidic residues" evidence="1">
    <location>
        <begin position="299"/>
        <end position="324"/>
    </location>
</feature>
<evidence type="ECO:0000313" key="2">
    <source>
        <dbReference type="EMBL" id="RKO89798.1"/>
    </source>
</evidence>
<feature type="compositionally biased region" description="Polar residues" evidence="1">
    <location>
        <begin position="541"/>
        <end position="551"/>
    </location>
</feature>
<proteinExistence type="predicted"/>
<evidence type="ECO:0000313" key="3">
    <source>
        <dbReference type="Proteomes" id="UP000269721"/>
    </source>
</evidence>
<dbReference type="EMBL" id="KZ995880">
    <property type="protein sequence ID" value="RKO89798.1"/>
    <property type="molecule type" value="Genomic_DNA"/>
</dbReference>
<dbReference type="AlphaFoldDB" id="A0A4P9WEU0"/>
<feature type="compositionally biased region" description="Basic and acidic residues" evidence="1">
    <location>
        <begin position="222"/>
        <end position="236"/>
    </location>
</feature>
<gene>
    <name evidence="2" type="ORF">BDK51DRAFT_45999</name>
</gene>
<organism evidence="2 3">
    <name type="scientific">Blyttiomyces helicus</name>
    <dbReference type="NCBI Taxonomy" id="388810"/>
    <lineage>
        <taxon>Eukaryota</taxon>
        <taxon>Fungi</taxon>
        <taxon>Fungi incertae sedis</taxon>
        <taxon>Chytridiomycota</taxon>
        <taxon>Chytridiomycota incertae sedis</taxon>
        <taxon>Chytridiomycetes</taxon>
        <taxon>Chytridiomycetes incertae sedis</taxon>
        <taxon>Blyttiomyces</taxon>
    </lineage>
</organism>
<feature type="compositionally biased region" description="Low complexity" evidence="1">
    <location>
        <begin position="422"/>
        <end position="441"/>
    </location>
</feature>
<protein>
    <submittedName>
        <fullName evidence="2">Uncharacterized protein</fullName>
    </submittedName>
</protein>
<feature type="compositionally biased region" description="Polar residues" evidence="1">
    <location>
        <begin position="167"/>
        <end position="177"/>
    </location>
</feature>
<sequence>MPAVADPTPDDHHQNLPPATPRRPRVPGTLPPMPPPTADAPPFQGRTARAPSTLPPPPPPSPLAPVVRHILFLLAALLTLRRVFSYLLHRHTTPPVPPPAPPLFSFLPPWLGPGAFVLVAFLAVRVWRARVRTRAAASESSSSAAAASSSSPACAKNCALLTPPSSPSGVQPARNSPGSPPRKAMAASSPVKIPASPVHATKPIASVVPPPLELGDGGIEVSGHKRDSKMDVREPENTPDSSADEMVVTVPSPSPTPAPSVTFSSGSPPRKMPSESLLAKAPSSPPRAPKPKTLTVSPRFEKGDRGMEVLGHQRDSKMDVREPESSLDSSAYEKFSEPPSPSPTPSLAKSPGSPPRKPTSGSPRAKIPSSPIHTTKPIALIVPPYFETGMEGFGKKRDSKMDVPEPETTPDSSADKKPMDVPFLTVTPSLSSSPSRSATLLDFSIDDDDDNERDGPPREAPLLPSPPSSLSLFLDELALKPFVPSSPPNASRIVVGFVDIDAGEFQEEEKLGPPEREDSGRMQTGGEDVKGTTPVDPQKDSLPTPSENSIRITAPGHTRRTPKTKHADALPALGRTRPSAPPPPAGNLSSASPEPHPSTRPAVHSSPRPQPQPPLLQTQPHPISLPPSAVTPPKSANSAQHPDPSPPPIFCAHVRPVRCAG</sequence>
<feature type="compositionally biased region" description="Basic and acidic residues" evidence="1">
    <location>
        <begin position="508"/>
        <end position="520"/>
    </location>
</feature>
<feature type="compositionally biased region" description="Basic and acidic residues" evidence="1">
    <location>
        <begin position="393"/>
        <end position="403"/>
    </location>
</feature>
<dbReference type="Proteomes" id="UP000269721">
    <property type="component" value="Unassembled WGS sequence"/>
</dbReference>